<gene>
    <name evidence="1" type="ORF">OWV82_010106</name>
</gene>
<comment type="caution">
    <text evidence="1">The sequence shown here is derived from an EMBL/GenBank/DDBJ whole genome shotgun (WGS) entry which is preliminary data.</text>
</comment>
<proteinExistence type="predicted"/>
<evidence type="ECO:0000313" key="1">
    <source>
        <dbReference type="EMBL" id="KAJ4718423.1"/>
    </source>
</evidence>
<name>A0ACC1Y4P7_MELAZ</name>
<dbReference type="EMBL" id="CM051398">
    <property type="protein sequence ID" value="KAJ4718423.1"/>
    <property type="molecule type" value="Genomic_DNA"/>
</dbReference>
<dbReference type="Proteomes" id="UP001164539">
    <property type="component" value="Chromosome 5"/>
</dbReference>
<reference evidence="1 2" key="1">
    <citation type="journal article" date="2023" name="Science">
        <title>Complex scaffold remodeling in plant triterpene biosynthesis.</title>
        <authorList>
            <person name="De La Pena R."/>
            <person name="Hodgson H."/>
            <person name="Liu J.C."/>
            <person name="Stephenson M.J."/>
            <person name="Martin A.C."/>
            <person name="Owen C."/>
            <person name="Harkess A."/>
            <person name="Leebens-Mack J."/>
            <person name="Jimenez L.E."/>
            <person name="Osbourn A."/>
            <person name="Sattely E.S."/>
        </authorList>
    </citation>
    <scope>NUCLEOTIDE SEQUENCE [LARGE SCALE GENOMIC DNA]</scope>
    <source>
        <strain evidence="2">cv. JPN11</strain>
        <tissue evidence="1">Leaf</tissue>
    </source>
</reference>
<evidence type="ECO:0000313" key="2">
    <source>
        <dbReference type="Proteomes" id="UP001164539"/>
    </source>
</evidence>
<protein>
    <submittedName>
        <fullName evidence="1">Phox (PX) domain-containing protein</fullName>
    </submittedName>
</protein>
<organism evidence="1 2">
    <name type="scientific">Melia azedarach</name>
    <name type="common">Chinaberry tree</name>
    <dbReference type="NCBI Taxonomy" id="155640"/>
    <lineage>
        <taxon>Eukaryota</taxon>
        <taxon>Viridiplantae</taxon>
        <taxon>Streptophyta</taxon>
        <taxon>Embryophyta</taxon>
        <taxon>Tracheophyta</taxon>
        <taxon>Spermatophyta</taxon>
        <taxon>Magnoliopsida</taxon>
        <taxon>eudicotyledons</taxon>
        <taxon>Gunneridae</taxon>
        <taxon>Pentapetalae</taxon>
        <taxon>rosids</taxon>
        <taxon>malvids</taxon>
        <taxon>Sapindales</taxon>
        <taxon>Meliaceae</taxon>
        <taxon>Melia</taxon>
    </lineage>
</organism>
<sequence length="749" mass="85191">MNLYAHDLSVFDFPEFSDLITPYHHRTSSSSISLYDDDDDHKRSYDDKNIRSKAIKENRKSPPRHRHDGTSPLPFGMDWSAPPRKWDGRDTVWPHDPHTGWSYCVTLPSWTLLPHSRGSDPVAFYRVQVGIQSPEGITTTRGVLRRFSDFLKLLSELKKDFPKKELPQAPPKRILRMKSRTLLEERRCSLEDWMEKLLSDIDISRSAPVATFLELEAAARSSFYDQQESDAHSSTSGVNPSLLLQTTSDASVIAGSSSVASDHGNDSPDEMSELGTPRPGRHSSGDLGINIGKFSRYKMLAARDSGIVDGGKLTEDTAKSKSLPWDGAELLREPEYLKLDGHVRRLSTESVGSDLSSVRASEISTFGVSNLFGDGSLDHPEGDEASRATDTLVSSDSQFPRKSLVVLPSDQRLKLNRVLNTMQQRLSTAKTDMEDLLARLNQEVAVRQFLTTKVKDLELELETTRENCKENMQQAVLNEKERITQMQWDMEELRKQWLETELKLKYEQAERACAESSKISTIQENEMLLQELDVAREQLENLHKQHEELEMKSKADLKLLVKEVKSLRNSQSELKQELSHLMREKLELERVLQKERQRMEHANIANSKLLHECEILCNRLQECSVNFLSEEEDKLILDTSSPSDAIDILTTSDNRIGLLLAEAQLLAQDIEKSVAGLVETHSANGSDRKSDDELRKMLTDMFVDNARLRMHVNSVIRCALNTYIKSDNEDEEEEETPLRKTVLSRFLER</sequence>
<accession>A0ACC1Y4P7</accession>
<keyword evidence="2" id="KW-1185">Reference proteome</keyword>